<evidence type="ECO:0000256" key="1">
    <source>
        <dbReference type="SAM" id="Phobius"/>
    </source>
</evidence>
<evidence type="ECO:0000313" key="3">
    <source>
        <dbReference type="Proteomes" id="UP001396898"/>
    </source>
</evidence>
<reference evidence="2 3" key="1">
    <citation type="submission" date="2023-01" db="EMBL/GenBank/DDBJ databases">
        <title>Analysis of 21 Apiospora genomes using comparative genomics revels a genus with tremendous synthesis potential of carbohydrate active enzymes and secondary metabolites.</title>
        <authorList>
            <person name="Sorensen T."/>
        </authorList>
    </citation>
    <scope>NUCLEOTIDE SEQUENCE [LARGE SCALE GENOMIC DNA]</scope>
    <source>
        <strain evidence="2 3">CBS 20057</strain>
    </source>
</reference>
<sequence length="89" mass="9332">MHFTSAIVGGMYPLLSLSGYQALNMLTFMPTALLATLALSGPVPRSTETYNEATMTASDWATGDANMLDALNQVAGVTKLGGLLGGFFR</sequence>
<protein>
    <submittedName>
        <fullName evidence="2">Uncharacterized protein</fullName>
    </submittedName>
</protein>
<keyword evidence="1" id="KW-0472">Membrane</keyword>
<feature type="transmembrane region" description="Helical" evidence="1">
    <location>
        <begin position="20"/>
        <end position="39"/>
    </location>
</feature>
<proteinExistence type="predicted"/>
<name>A0ABR1R2T9_9PEZI</name>
<accession>A0ABR1R2T9</accession>
<keyword evidence="1" id="KW-0812">Transmembrane</keyword>
<comment type="caution">
    <text evidence="2">The sequence shown here is derived from an EMBL/GenBank/DDBJ whole genome shotgun (WGS) entry which is preliminary data.</text>
</comment>
<dbReference type="Proteomes" id="UP001396898">
    <property type="component" value="Unassembled WGS sequence"/>
</dbReference>
<keyword evidence="3" id="KW-1185">Reference proteome</keyword>
<organism evidence="2 3">
    <name type="scientific">Apiospora marii</name>
    <dbReference type="NCBI Taxonomy" id="335849"/>
    <lineage>
        <taxon>Eukaryota</taxon>
        <taxon>Fungi</taxon>
        <taxon>Dikarya</taxon>
        <taxon>Ascomycota</taxon>
        <taxon>Pezizomycotina</taxon>
        <taxon>Sordariomycetes</taxon>
        <taxon>Xylariomycetidae</taxon>
        <taxon>Amphisphaeriales</taxon>
        <taxon>Apiosporaceae</taxon>
        <taxon>Apiospora</taxon>
    </lineage>
</organism>
<keyword evidence="1" id="KW-1133">Transmembrane helix</keyword>
<dbReference type="EMBL" id="JAQQWI010000022">
    <property type="protein sequence ID" value="KAK7996125.1"/>
    <property type="molecule type" value="Genomic_DNA"/>
</dbReference>
<evidence type="ECO:0000313" key="2">
    <source>
        <dbReference type="EMBL" id="KAK7996125.1"/>
    </source>
</evidence>
<gene>
    <name evidence="2" type="ORF">PG991_015592</name>
</gene>